<feature type="domain" description="YetF C-terminal" evidence="8">
    <location>
        <begin position="103"/>
        <end position="183"/>
    </location>
</feature>
<gene>
    <name evidence="9" type="ORF">LZC95_04885</name>
</gene>
<evidence type="ECO:0000256" key="6">
    <source>
        <dbReference type="ARBA" id="ARBA00023136"/>
    </source>
</evidence>
<feature type="transmembrane region" description="Helical" evidence="7">
    <location>
        <begin position="54"/>
        <end position="72"/>
    </location>
</feature>
<evidence type="ECO:0000256" key="1">
    <source>
        <dbReference type="ARBA" id="ARBA00004651"/>
    </source>
</evidence>
<evidence type="ECO:0000313" key="10">
    <source>
        <dbReference type="Proteomes" id="UP001379533"/>
    </source>
</evidence>
<proteinExistence type="inferred from homology"/>
<dbReference type="InterPro" id="IPR007353">
    <property type="entry name" value="DUF421"/>
</dbReference>
<keyword evidence="6 7" id="KW-0472">Membrane</keyword>
<dbReference type="Pfam" id="PF04239">
    <property type="entry name" value="DUF421"/>
    <property type="match status" value="1"/>
</dbReference>
<dbReference type="InterPro" id="IPR023090">
    <property type="entry name" value="UPF0702_alpha/beta_dom_sf"/>
</dbReference>
<dbReference type="EMBL" id="CP089982">
    <property type="protein sequence ID" value="WXA96172.1"/>
    <property type="molecule type" value="Genomic_DNA"/>
</dbReference>
<accession>A0ABZ2KF89</accession>
<protein>
    <submittedName>
        <fullName evidence="9">DUF421 domain-containing protein</fullName>
    </submittedName>
</protein>
<keyword evidence="10" id="KW-1185">Reference proteome</keyword>
<dbReference type="RefSeq" id="WP_394846785.1">
    <property type="nucleotide sequence ID" value="NZ_CP089982.1"/>
</dbReference>
<keyword evidence="3" id="KW-1003">Cell membrane</keyword>
<reference evidence="9 10" key="1">
    <citation type="submission" date="2021-12" db="EMBL/GenBank/DDBJ databases">
        <title>Discovery of the Pendulisporaceae a myxobacterial family with distinct sporulation behavior and unique specialized metabolism.</title>
        <authorList>
            <person name="Garcia R."/>
            <person name="Popoff A."/>
            <person name="Bader C.D."/>
            <person name="Loehr J."/>
            <person name="Walesch S."/>
            <person name="Walt C."/>
            <person name="Boldt J."/>
            <person name="Bunk B."/>
            <person name="Haeckl F.J.F.P.J."/>
            <person name="Gunesch A.P."/>
            <person name="Birkelbach J."/>
            <person name="Nuebel U."/>
            <person name="Pietschmann T."/>
            <person name="Bach T."/>
            <person name="Mueller R."/>
        </authorList>
    </citation>
    <scope>NUCLEOTIDE SEQUENCE [LARGE SCALE GENOMIC DNA]</scope>
    <source>
        <strain evidence="9 10">MSr12523</strain>
    </source>
</reference>
<comment type="subcellular location">
    <subcellularLocation>
        <location evidence="1">Cell membrane</location>
        <topology evidence="1">Multi-pass membrane protein</topology>
    </subcellularLocation>
</comment>
<evidence type="ECO:0000256" key="7">
    <source>
        <dbReference type="SAM" id="Phobius"/>
    </source>
</evidence>
<dbReference type="Proteomes" id="UP001379533">
    <property type="component" value="Chromosome"/>
</dbReference>
<evidence type="ECO:0000256" key="4">
    <source>
        <dbReference type="ARBA" id="ARBA00022692"/>
    </source>
</evidence>
<keyword evidence="5 7" id="KW-1133">Transmembrane helix</keyword>
<dbReference type="PANTHER" id="PTHR34582">
    <property type="entry name" value="UPF0702 TRANSMEMBRANE PROTEIN YCAP"/>
    <property type="match status" value="1"/>
</dbReference>
<sequence length="228" mass="24566">MNPEDVRLGDWKRILLGSTPAWFIVEVLLRAAVLYLVLLLVLRVLGKRLAGQVTILEMGVMITLGAIVSAPMQTADKGILIGILLLCCTLAFQRGVGAGGVASEKFELATQGDTVMLIKDSVLLLKALHQAGLSRHVIFAALRSKGICHLGEIKRVYLEGSGNYSIVRREVEVAGLCILIDDGGLGIHCPCSKNGYACEHCGWVVDEDRFLAPCPNCRSLQWASAVKG</sequence>
<dbReference type="Gene3D" id="3.30.240.20">
    <property type="entry name" value="bsu07140 like domains"/>
    <property type="match status" value="1"/>
</dbReference>
<organism evidence="9 10">
    <name type="scientific">Pendulispora brunnea</name>
    <dbReference type="NCBI Taxonomy" id="2905690"/>
    <lineage>
        <taxon>Bacteria</taxon>
        <taxon>Pseudomonadati</taxon>
        <taxon>Myxococcota</taxon>
        <taxon>Myxococcia</taxon>
        <taxon>Myxococcales</taxon>
        <taxon>Sorangiineae</taxon>
        <taxon>Pendulisporaceae</taxon>
        <taxon>Pendulispora</taxon>
    </lineage>
</organism>
<dbReference type="PANTHER" id="PTHR34582:SF6">
    <property type="entry name" value="UPF0702 TRANSMEMBRANE PROTEIN YCAP"/>
    <property type="match status" value="1"/>
</dbReference>
<feature type="transmembrane region" description="Helical" evidence="7">
    <location>
        <begin position="20"/>
        <end position="42"/>
    </location>
</feature>
<name>A0ABZ2KF89_9BACT</name>
<evidence type="ECO:0000313" key="9">
    <source>
        <dbReference type="EMBL" id="WXA96172.1"/>
    </source>
</evidence>
<keyword evidence="4 7" id="KW-0812">Transmembrane</keyword>
<evidence type="ECO:0000259" key="8">
    <source>
        <dbReference type="Pfam" id="PF04239"/>
    </source>
</evidence>
<evidence type="ECO:0000256" key="2">
    <source>
        <dbReference type="ARBA" id="ARBA00006448"/>
    </source>
</evidence>
<evidence type="ECO:0000256" key="3">
    <source>
        <dbReference type="ARBA" id="ARBA00022475"/>
    </source>
</evidence>
<evidence type="ECO:0000256" key="5">
    <source>
        <dbReference type="ARBA" id="ARBA00022989"/>
    </source>
</evidence>
<comment type="similarity">
    <text evidence="2">Belongs to the UPF0702 family.</text>
</comment>